<keyword evidence="2" id="KW-1185">Reference proteome</keyword>
<gene>
    <name evidence="1" type="ORF">EVAR_50333_1</name>
</gene>
<evidence type="ECO:0000313" key="1">
    <source>
        <dbReference type="EMBL" id="GBP64817.1"/>
    </source>
</evidence>
<dbReference type="Proteomes" id="UP000299102">
    <property type="component" value="Unassembled WGS sequence"/>
</dbReference>
<accession>A0A4C1XRI1</accession>
<evidence type="ECO:0000313" key="2">
    <source>
        <dbReference type="Proteomes" id="UP000299102"/>
    </source>
</evidence>
<comment type="caution">
    <text evidence="1">The sequence shown here is derived from an EMBL/GenBank/DDBJ whole genome shotgun (WGS) entry which is preliminary data.</text>
</comment>
<reference evidence="1 2" key="1">
    <citation type="journal article" date="2019" name="Commun. Biol.">
        <title>The bagworm genome reveals a unique fibroin gene that provides high tensile strength.</title>
        <authorList>
            <person name="Kono N."/>
            <person name="Nakamura H."/>
            <person name="Ohtoshi R."/>
            <person name="Tomita M."/>
            <person name="Numata K."/>
            <person name="Arakawa K."/>
        </authorList>
    </citation>
    <scope>NUCLEOTIDE SEQUENCE [LARGE SCALE GENOMIC DNA]</scope>
</reference>
<proteinExistence type="predicted"/>
<name>A0A4C1XRI1_EUMVA</name>
<protein>
    <recommendedName>
        <fullName evidence="3">Endonuclease/exonuclease/phosphatase domain-containing protein</fullName>
    </recommendedName>
</protein>
<dbReference type="AlphaFoldDB" id="A0A4C1XRI1"/>
<evidence type="ECO:0008006" key="3">
    <source>
        <dbReference type="Google" id="ProtNLM"/>
    </source>
</evidence>
<dbReference type="EMBL" id="BGZK01000910">
    <property type="protein sequence ID" value="GBP64817.1"/>
    <property type="molecule type" value="Genomic_DNA"/>
</dbReference>
<sequence>MDRTFTTSDHYAITFDIQIKGSLVPLRLNSTQRYNTRKTKWSEFCLHFESALLRKTITSKTIENIINGAELETILQTYSDSINDACIDTIPGVDIRKGKVVRWWPENLKVLKEELQGQNAV</sequence>
<organism evidence="1 2">
    <name type="scientific">Eumeta variegata</name>
    <name type="common">Bagworm moth</name>
    <name type="synonym">Eumeta japonica</name>
    <dbReference type="NCBI Taxonomy" id="151549"/>
    <lineage>
        <taxon>Eukaryota</taxon>
        <taxon>Metazoa</taxon>
        <taxon>Ecdysozoa</taxon>
        <taxon>Arthropoda</taxon>
        <taxon>Hexapoda</taxon>
        <taxon>Insecta</taxon>
        <taxon>Pterygota</taxon>
        <taxon>Neoptera</taxon>
        <taxon>Endopterygota</taxon>
        <taxon>Lepidoptera</taxon>
        <taxon>Glossata</taxon>
        <taxon>Ditrysia</taxon>
        <taxon>Tineoidea</taxon>
        <taxon>Psychidae</taxon>
        <taxon>Oiketicinae</taxon>
        <taxon>Eumeta</taxon>
    </lineage>
</organism>